<organism evidence="3 5">
    <name type="scientific">Halapricum hydrolyticum</name>
    <dbReference type="NCBI Taxonomy" id="2979991"/>
    <lineage>
        <taxon>Archaea</taxon>
        <taxon>Methanobacteriati</taxon>
        <taxon>Methanobacteriota</taxon>
        <taxon>Stenosarchaea group</taxon>
        <taxon>Halobacteria</taxon>
        <taxon>Halobacteriales</taxon>
        <taxon>Haloarculaceae</taxon>
        <taxon>Halapricum</taxon>
    </lineage>
</organism>
<dbReference type="Proteomes" id="UP001208186">
    <property type="component" value="Unassembled WGS sequence"/>
</dbReference>
<feature type="transmembrane region" description="Helical" evidence="1">
    <location>
        <begin position="16"/>
        <end position="38"/>
    </location>
</feature>
<dbReference type="EMBL" id="JAOPKC010000018">
    <property type="protein sequence ID" value="MCU4718995.1"/>
    <property type="molecule type" value="Genomic_DNA"/>
</dbReference>
<keyword evidence="4" id="KW-1185">Reference proteome</keyword>
<evidence type="ECO:0000313" key="4">
    <source>
        <dbReference type="Proteomes" id="UP001208186"/>
    </source>
</evidence>
<evidence type="ECO:0000313" key="2">
    <source>
        <dbReference type="EMBL" id="MCU4718995.1"/>
    </source>
</evidence>
<gene>
    <name evidence="3" type="ORF">OB914_13260</name>
    <name evidence="2" type="ORF">OB916_13145</name>
</gene>
<dbReference type="Proteomes" id="UP001209746">
    <property type="component" value="Unassembled WGS sequence"/>
</dbReference>
<dbReference type="EMBL" id="JAOPKD010000016">
    <property type="protein sequence ID" value="MCU4727924.1"/>
    <property type="molecule type" value="Genomic_DNA"/>
</dbReference>
<proteinExistence type="predicted"/>
<accession>A0AAE3IG09</accession>
<name>A0AAE3IG09_9EURY</name>
<keyword evidence="1" id="KW-0472">Membrane</keyword>
<sequence>MERAKAIRDRLADSPVALGVAGVVLLGALAAVLVSQIGFPPREALFTTGIAVFVLLMVAYDWYARQ</sequence>
<feature type="transmembrane region" description="Helical" evidence="1">
    <location>
        <begin position="44"/>
        <end position="63"/>
    </location>
</feature>
<evidence type="ECO:0000313" key="3">
    <source>
        <dbReference type="EMBL" id="MCU4727924.1"/>
    </source>
</evidence>
<comment type="caution">
    <text evidence="3">The sequence shown here is derived from an EMBL/GenBank/DDBJ whole genome shotgun (WGS) entry which is preliminary data.</text>
</comment>
<evidence type="ECO:0000256" key="1">
    <source>
        <dbReference type="SAM" id="Phobius"/>
    </source>
</evidence>
<protein>
    <submittedName>
        <fullName evidence="3">Uncharacterized protein</fullName>
    </submittedName>
</protein>
<dbReference type="AlphaFoldDB" id="A0AAE3IG09"/>
<dbReference type="RefSeq" id="WP_315909748.1">
    <property type="nucleotide sequence ID" value="NZ_JAOPKC010000018.1"/>
</dbReference>
<reference evidence="3" key="1">
    <citation type="submission" date="2023-02" db="EMBL/GenBank/DDBJ databases">
        <title>Enrichment on poylsaccharides allowed isolation of novel metabolic and taxonomic groups of Haloarchaea.</title>
        <authorList>
            <person name="Sorokin D.Y."/>
            <person name="Elcheninov A.G."/>
            <person name="Khizhniak T.V."/>
            <person name="Kolganova T.V."/>
            <person name="Kublanov I.V."/>
        </authorList>
    </citation>
    <scope>NUCLEOTIDE SEQUENCE</scope>
    <source>
        <strain evidence="2 4">HArc-curdl5-1</strain>
        <strain evidence="3">HArc-curdl7</strain>
    </source>
</reference>
<evidence type="ECO:0000313" key="5">
    <source>
        <dbReference type="Proteomes" id="UP001209746"/>
    </source>
</evidence>
<keyword evidence="1" id="KW-1133">Transmembrane helix</keyword>
<keyword evidence="1" id="KW-0812">Transmembrane</keyword>